<feature type="region of interest" description="Disordered" evidence="1">
    <location>
        <begin position="66"/>
        <end position="95"/>
    </location>
</feature>
<dbReference type="InterPro" id="IPR013320">
    <property type="entry name" value="ConA-like_dom_sf"/>
</dbReference>
<name>A0AAD9BXZ8_DISEL</name>
<feature type="compositionally biased region" description="Basic and acidic residues" evidence="1">
    <location>
        <begin position="278"/>
        <end position="292"/>
    </location>
</feature>
<evidence type="ECO:0000256" key="1">
    <source>
        <dbReference type="SAM" id="MobiDB-lite"/>
    </source>
</evidence>
<proteinExistence type="predicted"/>
<organism evidence="2 3">
    <name type="scientific">Dissostichus eleginoides</name>
    <name type="common">Patagonian toothfish</name>
    <name type="synonym">Dissostichus amissus</name>
    <dbReference type="NCBI Taxonomy" id="100907"/>
    <lineage>
        <taxon>Eukaryota</taxon>
        <taxon>Metazoa</taxon>
        <taxon>Chordata</taxon>
        <taxon>Craniata</taxon>
        <taxon>Vertebrata</taxon>
        <taxon>Euteleostomi</taxon>
        <taxon>Actinopterygii</taxon>
        <taxon>Neopterygii</taxon>
        <taxon>Teleostei</taxon>
        <taxon>Neoteleostei</taxon>
        <taxon>Acanthomorphata</taxon>
        <taxon>Eupercaria</taxon>
        <taxon>Perciformes</taxon>
        <taxon>Notothenioidei</taxon>
        <taxon>Nototheniidae</taxon>
        <taxon>Dissostichus</taxon>
    </lineage>
</organism>
<gene>
    <name evidence="2" type="ORF">KUDE01_009682</name>
</gene>
<sequence>MTVITYSSAAGRFPKKIPVLEQPSALGNVPETLSKIGEPRTMLDPLENRTPEYCGVKGQRWIDQRDNEGGVAGEKAKRKRQTWRRGVSRERMERRRREEQFDFKRNKCIKEVGGKYIEGEDRNGTNALGIPHVMLTRKTEIKQVEKRLGEMKRWCGFSWPFYLKNITERGKATMKRTRWHNIFLWFTLLLFSLCPKPASSQGHFPRMENLAAFKPVSTSPPRSTCGVPERSSYCQTPSSQPELTTCYQAFCVQDCPYRSSTPPYAPLLLPAHRGSCVTEDRNDTRTGTETETRANNSSEGVPGGSSSVLFRPVQDGCLVSPPSQKLGALGSLTLALWIKPSSSGEMMLLEKSSRERLFFSVTVSEQAVNLHYGQSSSQTPLTASFRTEGRLTPERWTHLVLQVHNRHVSLFLDGLEEDGTPFDTQSLSGRLSDISEDGAMWVGLSSNGKAS</sequence>
<keyword evidence="3" id="KW-1185">Reference proteome</keyword>
<evidence type="ECO:0000313" key="2">
    <source>
        <dbReference type="EMBL" id="KAK1890851.1"/>
    </source>
</evidence>
<dbReference type="Proteomes" id="UP001228049">
    <property type="component" value="Unassembled WGS sequence"/>
</dbReference>
<accession>A0AAD9BXZ8</accession>
<reference evidence="2" key="1">
    <citation type="submission" date="2023-04" db="EMBL/GenBank/DDBJ databases">
        <title>Chromosome-level genome of Chaenocephalus aceratus.</title>
        <authorList>
            <person name="Park H."/>
        </authorList>
    </citation>
    <scope>NUCLEOTIDE SEQUENCE</scope>
    <source>
        <strain evidence="2">DE</strain>
        <tissue evidence="2">Muscle</tissue>
    </source>
</reference>
<feature type="region of interest" description="Disordered" evidence="1">
    <location>
        <begin position="277"/>
        <end position="305"/>
    </location>
</feature>
<dbReference type="Gene3D" id="2.60.120.200">
    <property type="match status" value="1"/>
</dbReference>
<dbReference type="Pfam" id="PF13385">
    <property type="entry name" value="Laminin_G_3"/>
    <property type="match status" value="1"/>
</dbReference>
<dbReference type="SUPFAM" id="SSF49899">
    <property type="entry name" value="Concanavalin A-like lectins/glucanases"/>
    <property type="match status" value="1"/>
</dbReference>
<dbReference type="AlphaFoldDB" id="A0AAD9BXZ8"/>
<comment type="caution">
    <text evidence="2">The sequence shown here is derived from an EMBL/GenBank/DDBJ whole genome shotgun (WGS) entry which is preliminary data.</text>
</comment>
<evidence type="ECO:0000313" key="3">
    <source>
        <dbReference type="Proteomes" id="UP001228049"/>
    </source>
</evidence>
<protein>
    <submittedName>
        <fullName evidence="2">Usherin</fullName>
    </submittedName>
</protein>
<dbReference type="EMBL" id="JASDAP010000015">
    <property type="protein sequence ID" value="KAK1890851.1"/>
    <property type="molecule type" value="Genomic_DNA"/>
</dbReference>